<dbReference type="GO" id="GO:0017000">
    <property type="term" value="P:antibiotic biosynthetic process"/>
    <property type="evidence" value="ECO:0007669"/>
    <property type="project" value="UniProtKB-ARBA"/>
</dbReference>
<dbReference type="SUPFAM" id="SSF47336">
    <property type="entry name" value="ACP-like"/>
    <property type="match status" value="1"/>
</dbReference>
<dbReference type="PROSITE" id="PS50075">
    <property type="entry name" value="CARRIER"/>
    <property type="match status" value="1"/>
</dbReference>
<reference evidence="4" key="1">
    <citation type="submission" date="2021-04" db="EMBL/GenBank/DDBJ databases">
        <title>Genome seq and assembly of Streptomyces sp. RG38.</title>
        <authorList>
            <person name="Chhetri G."/>
        </authorList>
    </citation>
    <scope>NUCLEOTIDE SEQUENCE</scope>
    <source>
        <strain evidence="4">RG38</strain>
    </source>
</reference>
<evidence type="ECO:0000256" key="2">
    <source>
        <dbReference type="ARBA" id="ARBA00022553"/>
    </source>
</evidence>
<keyword evidence="1" id="KW-0596">Phosphopantetheine</keyword>
<dbReference type="Pfam" id="PF00550">
    <property type="entry name" value="PP-binding"/>
    <property type="match status" value="1"/>
</dbReference>
<dbReference type="RefSeq" id="WP_210871157.1">
    <property type="nucleotide sequence ID" value="NZ_JAGPNL010000002.1"/>
</dbReference>
<gene>
    <name evidence="4" type="ORF">J5Y05_11455</name>
</gene>
<dbReference type="SMART" id="SM00823">
    <property type="entry name" value="PKS_PP"/>
    <property type="match status" value="1"/>
</dbReference>
<dbReference type="EMBL" id="JAGPNL010000002">
    <property type="protein sequence ID" value="MBQ0827125.1"/>
    <property type="molecule type" value="Genomic_DNA"/>
</dbReference>
<feature type="domain" description="Carrier" evidence="3">
    <location>
        <begin position="1"/>
        <end position="76"/>
    </location>
</feature>
<keyword evidence="2" id="KW-0597">Phosphoprotein</keyword>
<dbReference type="InterPro" id="IPR009081">
    <property type="entry name" value="PP-bd_ACP"/>
</dbReference>
<dbReference type="InterPro" id="IPR036736">
    <property type="entry name" value="ACP-like_sf"/>
</dbReference>
<name>A0A941B0B0_9ACTN</name>
<evidence type="ECO:0000313" key="4">
    <source>
        <dbReference type="EMBL" id="MBQ0827125.1"/>
    </source>
</evidence>
<dbReference type="AlphaFoldDB" id="A0A941B0B0"/>
<evidence type="ECO:0000259" key="3">
    <source>
        <dbReference type="PROSITE" id="PS50075"/>
    </source>
</evidence>
<comment type="caution">
    <text evidence="4">The sequence shown here is derived from an EMBL/GenBank/DDBJ whole genome shotgun (WGS) entry which is preliminary data.</text>
</comment>
<evidence type="ECO:0000313" key="5">
    <source>
        <dbReference type="Proteomes" id="UP000677875"/>
    </source>
</evidence>
<accession>A0A941B0B0</accession>
<evidence type="ECO:0000256" key="1">
    <source>
        <dbReference type="ARBA" id="ARBA00022450"/>
    </source>
</evidence>
<dbReference type="GO" id="GO:0031177">
    <property type="term" value="F:phosphopantetheine binding"/>
    <property type="evidence" value="ECO:0007669"/>
    <property type="project" value="InterPro"/>
</dbReference>
<sequence length="77" mass="8224">MALTLDRLRNDIADVLGEPVDDLPDDENLLDYGLDSVRLMALAGRWREAHGADIAVADLAENPSVTAWATALGIPAP</sequence>
<dbReference type="Proteomes" id="UP000677875">
    <property type="component" value="Unassembled WGS sequence"/>
</dbReference>
<dbReference type="Gene3D" id="1.10.1200.10">
    <property type="entry name" value="ACP-like"/>
    <property type="match status" value="1"/>
</dbReference>
<protein>
    <submittedName>
        <fullName evidence="4">Isochorismatase</fullName>
    </submittedName>
</protein>
<organism evidence="4 5">
    <name type="scientific">Streptomyces tagetis</name>
    <dbReference type="NCBI Taxonomy" id="2820809"/>
    <lineage>
        <taxon>Bacteria</taxon>
        <taxon>Bacillati</taxon>
        <taxon>Actinomycetota</taxon>
        <taxon>Actinomycetes</taxon>
        <taxon>Kitasatosporales</taxon>
        <taxon>Streptomycetaceae</taxon>
        <taxon>Streptomyces</taxon>
    </lineage>
</organism>
<keyword evidence="5" id="KW-1185">Reference proteome</keyword>
<dbReference type="InterPro" id="IPR020806">
    <property type="entry name" value="PKS_PP-bd"/>
</dbReference>
<proteinExistence type="predicted"/>